<dbReference type="Proteomes" id="UP000036932">
    <property type="component" value="Unassembled WGS sequence"/>
</dbReference>
<proteinExistence type="predicted"/>
<dbReference type="RefSeq" id="WP_054403716.1">
    <property type="nucleotide sequence ID" value="NZ_LIUT01000002.1"/>
</dbReference>
<dbReference type="PATRIC" id="fig|1705565.3.peg.249"/>
<evidence type="ECO:0000313" key="2">
    <source>
        <dbReference type="EMBL" id="KOR87563.1"/>
    </source>
</evidence>
<dbReference type="Pfam" id="PF07827">
    <property type="entry name" value="KNTase_C"/>
    <property type="match status" value="1"/>
</dbReference>
<dbReference type="GO" id="GO:0046677">
    <property type="term" value="P:response to antibiotic"/>
    <property type="evidence" value="ECO:0007669"/>
    <property type="project" value="InterPro"/>
</dbReference>
<dbReference type="AlphaFoldDB" id="A0A0M1NZ71"/>
<dbReference type="SUPFAM" id="SSF81301">
    <property type="entry name" value="Nucleotidyltransferase"/>
    <property type="match status" value="1"/>
</dbReference>
<feature type="domain" description="Kanamycin nucleotidyltransferase C-terminal" evidence="1">
    <location>
        <begin position="119"/>
        <end position="243"/>
    </location>
</feature>
<gene>
    <name evidence="2" type="ORF">AM231_16760</name>
</gene>
<dbReference type="Gene3D" id="1.20.120.330">
    <property type="entry name" value="Nucleotidyltransferases domain 2"/>
    <property type="match status" value="1"/>
</dbReference>
<dbReference type="InterPro" id="IPR043519">
    <property type="entry name" value="NT_sf"/>
</dbReference>
<dbReference type="EMBL" id="LIUT01000002">
    <property type="protein sequence ID" value="KOR87563.1"/>
    <property type="molecule type" value="Genomic_DNA"/>
</dbReference>
<evidence type="ECO:0000259" key="1">
    <source>
        <dbReference type="Pfam" id="PF07827"/>
    </source>
</evidence>
<protein>
    <submittedName>
        <fullName evidence="2">KNTase domain-containing protein</fullName>
    </submittedName>
</protein>
<accession>A0A0M1NZ71</accession>
<keyword evidence="3" id="KW-1185">Reference proteome</keyword>
<evidence type="ECO:0000313" key="3">
    <source>
        <dbReference type="Proteomes" id="UP000036932"/>
    </source>
</evidence>
<dbReference type="SUPFAM" id="SSF81593">
    <property type="entry name" value="Nucleotidyltransferase substrate binding subunit/domain"/>
    <property type="match status" value="1"/>
</dbReference>
<comment type="caution">
    <text evidence="2">The sequence shown here is derived from an EMBL/GenBank/DDBJ whole genome shotgun (WGS) entry which is preliminary data.</text>
</comment>
<dbReference type="GO" id="GO:0016779">
    <property type="term" value="F:nucleotidyltransferase activity"/>
    <property type="evidence" value="ECO:0007669"/>
    <property type="project" value="InterPro"/>
</dbReference>
<dbReference type="Gene3D" id="3.30.460.10">
    <property type="entry name" value="Beta Polymerase, domain 2"/>
    <property type="match status" value="1"/>
</dbReference>
<dbReference type="InterPro" id="IPR012481">
    <property type="entry name" value="KNTase_C"/>
</dbReference>
<dbReference type="CDD" id="cd05403">
    <property type="entry name" value="NT_KNTase_like"/>
    <property type="match status" value="1"/>
</dbReference>
<organism evidence="2 3">
    <name type="scientific">Paenibacillus solani</name>
    <dbReference type="NCBI Taxonomy" id="1705565"/>
    <lineage>
        <taxon>Bacteria</taxon>
        <taxon>Bacillati</taxon>
        <taxon>Bacillota</taxon>
        <taxon>Bacilli</taxon>
        <taxon>Bacillales</taxon>
        <taxon>Paenibacillaceae</taxon>
        <taxon>Paenibacillus</taxon>
    </lineage>
</organism>
<dbReference type="OrthoDB" id="24442at2"/>
<sequence length="253" mass="29023">MLSYPAATTREEKMNIIHHIKDRLLQLHGDDILAIGLYGSIAQGIDGPYSDIELRVITQDGVSLPGHEFIYPPFKIEIGMKQKRDILKAAASVDDSWAIKAGAYVHLQEIYDPGNLLAEIRKLPLEISDEAIKETMREFMIWEPYETMGKIRNNFQSGNQSYLPLGAKDLTWQTAKLIGLANRTFYHTRARTLEESLSLPSRPSGYDELAQLVMRGQLFETDHVYELCEQLWTGLNAWYEQMNIEYKLKELPF</sequence>
<name>A0A0M1NZ71_9BACL</name>
<reference evidence="3" key="1">
    <citation type="submission" date="2015-08" db="EMBL/GenBank/DDBJ databases">
        <title>Genome sequencing project for genomic taxonomy and phylogenomics of Bacillus-like bacteria.</title>
        <authorList>
            <person name="Liu B."/>
            <person name="Wang J."/>
            <person name="Zhu Y."/>
            <person name="Liu G."/>
            <person name="Chen Q."/>
            <person name="Chen Z."/>
            <person name="Lan J."/>
            <person name="Che J."/>
            <person name="Ge C."/>
            <person name="Shi H."/>
            <person name="Pan Z."/>
            <person name="Liu X."/>
        </authorList>
    </citation>
    <scope>NUCLEOTIDE SEQUENCE [LARGE SCALE GENOMIC DNA]</scope>
    <source>
        <strain evidence="3">FJAT-22460</strain>
    </source>
</reference>